<feature type="compositionally biased region" description="Polar residues" evidence="1">
    <location>
        <begin position="71"/>
        <end position="103"/>
    </location>
</feature>
<dbReference type="Proteomes" id="UP000076532">
    <property type="component" value="Unassembled WGS sequence"/>
</dbReference>
<sequence>MSAPWPYVQTLAPRTPPRALPVPTSADLYAYSPHTRSQPVRALGSPYRRQPALTRATRPHIHHGRSYIRAPSSTQTSPPAVHSLSSRAGTQSRSSRPTHTSEQCLCRHSCTRSLGGHNPTQDLRAPAPPTLAHAYQVRPIPCMLALTPLSGSL</sequence>
<reference evidence="2 3" key="1">
    <citation type="journal article" date="2016" name="Mol. Biol. Evol.">
        <title>Comparative Genomics of Early-Diverging Mushroom-Forming Fungi Provides Insights into the Origins of Lignocellulose Decay Capabilities.</title>
        <authorList>
            <person name="Nagy L.G."/>
            <person name="Riley R."/>
            <person name="Tritt A."/>
            <person name="Adam C."/>
            <person name="Daum C."/>
            <person name="Floudas D."/>
            <person name="Sun H."/>
            <person name="Yadav J.S."/>
            <person name="Pangilinan J."/>
            <person name="Larsson K.H."/>
            <person name="Matsuura K."/>
            <person name="Barry K."/>
            <person name="Labutti K."/>
            <person name="Kuo R."/>
            <person name="Ohm R.A."/>
            <person name="Bhattacharya S.S."/>
            <person name="Shirouzu T."/>
            <person name="Yoshinaga Y."/>
            <person name="Martin F.M."/>
            <person name="Grigoriev I.V."/>
            <person name="Hibbett D.S."/>
        </authorList>
    </citation>
    <scope>NUCLEOTIDE SEQUENCE [LARGE SCALE GENOMIC DNA]</scope>
    <source>
        <strain evidence="2 3">CBS 109695</strain>
    </source>
</reference>
<feature type="compositionally biased region" description="Basic residues" evidence="1">
    <location>
        <begin position="57"/>
        <end position="66"/>
    </location>
</feature>
<dbReference type="EMBL" id="KV417719">
    <property type="protein sequence ID" value="KZP08563.1"/>
    <property type="molecule type" value="Genomic_DNA"/>
</dbReference>
<evidence type="ECO:0000313" key="3">
    <source>
        <dbReference type="Proteomes" id="UP000076532"/>
    </source>
</evidence>
<name>A0A165XI14_9AGAM</name>
<organism evidence="2 3">
    <name type="scientific">Athelia psychrophila</name>
    <dbReference type="NCBI Taxonomy" id="1759441"/>
    <lineage>
        <taxon>Eukaryota</taxon>
        <taxon>Fungi</taxon>
        <taxon>Dikarya</taxon>
        <taxon>Basidiomycota</taxon>
        <taxon>Agaricomycotina</taxon>
        <taxon>Agaricomycetes</taxon>
        <taxon>Agaricomycetidae</taxon>
        <taxon>Atheliales</taxon>
        <taxon>Atheliaceae</taxon>
        <taxon>Athelia</taxon>
    </lineage>
</organism>
<evidence type="ECO:0000313" key="2">
    <source>
        <dbReference type="EMBL" id="KZP08563.1"/>
    </source>
</evidence>
<proteinExistence type="predicted"/>
<accession>A0A165XI14</accession>
<gene>
    <name evidence="2" type="ORF">FIBSPDRAFT_874498</name>
</gene>
<protein>
    <submittedName>
        <fullName evidence="2">Uncharacterized protein</fullName>
    </submittedName>
</protein>
<feature type="region of interest" description="Disordered" evidence="1">
    <location>
        <begin position="53"/>
        <end position="103"/>
    </location>
</feature>
<evidence type="ECO:0000256" key="1">
    <source>
        <dbReference type="SAM" id="MobiDB-lite"/>
    </source>
</evidence>
<dbReference type="AlphaFoldDB" id="A0A165XI14"/>
<keyword evidence="3" id="KW-1185">Reference proteome</keyword>